<evidence type="ECO:0000256" key="3">
    <source>
        <dbReference type="ARBA" id="ARBA00022475"/>
    </source>
</evidence>
<dbReference type="GO" id="GO:0005886">
    <property type="term" value="C:plasma membrane"/>
    <property type="evidence" value="ECO:0007669"/>
    <property type="project" value="UniProtKB-SubCell"/>
</dbReference>
<gene>
    <name evidence="12" type="ORF">PVAND_006353</name>
</gene>
<feature type="transmembrane region" description="Helical" evidence="11">
    <location>
        <begin position="285"/>
        <end position="308"/>
    </location>
</feature>
<dbReference type="AlphaFoldDB" id="A0A9J6C3P6"/>
<evidence type="ECO:0000256" key="11">
    <source>
        <dbReference type="SAM" id="Phobius"/>
    </source>
</evidence>
<keyword evidence="2" id="KW-0813">Transport</keyword>
<dbReference type="Gene3D" id="3.80.10.10">
    <property type="entry name" value="Ribonuclease Inhibitor"/>
    <property type="match status" value="1"/>
</dbReference>
<evidence type="ECO:0008006" key="14">
    <source>
        <dbReference type="Google" id="ProtNLM"/>
    </source>
</evidence>
<evidence type="ECO:0000256" key="1">
    <source>
        <dbReference type="ARBA" id="ARBA00004162"/>
    </source>
</evidence>
<dbReference type="InterPro" id="IPR001611">
    <property type="entry name" value="Leu-rich_rpt"/>
</dbReference>
<accession>A0A9J6C3P6</accession>
<evidence type="ECO:0000256" key="5">
    <source>
        <dbReference type="ARBA" id="ARBA00022729"/>
    </source>
</evidence>
<dbReference type="InterPro" id="IPR051432">
    <property type="entry name" value="KCNMA1_auxiliary"/>
</dbReference>
<evidence type="ECO:0000256" key="7">
    <source>
        <dbReference type="ARBA" id="ARBA00023065"/>
    </source>
</evidence>
<name>A0A9J6C3P6_POLVA</name>
<keyword evidence="4 11" id="KW-0812">Transmembrane</keyword>
<organism evidence="12 13">
    <name type="scientific">Polypedilum vanderplanki</name>
    <name type="common">Sleeping chironomid midge</name>
    <dbReference type="NCBI Taxonomy" id="319348"/>
    <lineage>
        <taxon>Eukaryota</taxon>
        <taxon>Metazoa</taxon>
        <taxon>Ecdysozoa</taxon>
        <taxon>Arthropoda</taxon>
        <taxon>Hexapoda</taxon>
        <taxon>Insecta</taxon>
        <taxon>Pterygota</taxon>
        <taxon>Neoptera</taxon>
        <taxon>Endopterygota</taxon>
        <taxon>Diptera</taxon>
        <taxon>Nematocera</taxon>
        <taxon>Chironomoidea</taxon>
        <taxon>Chironomidae</taxon>
        <taxon>Chironominae</taxon>
        <taxon>Polypedilum</taxon>
        <taxon>Polypedilum</taxon>
    </lineage>
</organism>
<keyword evidence="9" id="KW-1015">Disulfide bond</keyword>
<proteinExistence type="predicted"/>
<evidence type="ECO:0000256" key="4">
    <source>
        <dbReference type="ARBA" id="ARBA00022692"/>
    </source>
</evidence>
<comment type="caution">
    <text evidence="12">The sequence shown here is derived from an EMBL/GenBank/DDBJ whole genome shotgun (WGS) entry which is preliminary data.</text>
</comment>
<evidence type="ECO:0000313" key="13">
    <source>
        <dbReference type="Proteomes" id="UP001107558"/>
    </source>
</evidence>
<dbReference type="GO" id="GO:0034220">
    <property type="term" value="P:monoatomic ion transmembrane transport"/>
    <property type="evidence" value="ECO:0007669"/>
    <property type="project" value="UniProtKB-KW"/>
</dbReference>
<dbReference type="PROSITE" id="PS51450">
    <property type="entry name" value="LRR"/>
    <property type="match status" value="1"/>
</dbReference>
<dbReference type="PANTHER" id="PTHR46473:SF10">
    <property type="entry name" value="LD45603P-RELATED"/>
    <property type="match status" value="1"/>
</dbReference>
<keyword evidence="6 11" id="KW-1133">Transmembrane helix</keyword>
<sequence length="356" mass="42231">MLIFNKNIFVFCFLVTSFSFCNTTILKCTFDYDLLWAMFHRRPNYTCVINDGDIFGDFCVNITDVTGQHYENNTNDDVKGIVSRRVRKLNYIPRNIEKFFKNIIAMDLSFSNIQAISQDDFKSFPNLEVLNLLENHITEILEDTFKYNLKLEIIILMDNDIYYIGSTTFNHLENLEILELTDNICISTYAMSKEEVLNITKMIQESECVDKKIRTINAKISSNTNKINMVTNNVEQKLNRIAMENDQNIKSHVEKFDEKFKSNTFKMQNKTNETHNNENFIVTKYLWIAFIVLCVIVFFLILLVVKVFRNLKRIKIREKDIERKLEEIKRKSIFEMREDLGHFYEEIQNQESQTQF</sequence>
<reference evidence="12" key="1">
    <citation type="submission" date="2021-03" db="EMBL/GenBank/DDBJ databases">
        <title>Chromosome level genome of the anhydrobiotic midge Polypedilum vanderplanki.</title>
        <authorList>
            <person name="Yoshida Y."/>
            <person name="Kikawada T."/>
            <person name="Gusev O."/>
        </authorList>
    </citation>
    <scope>NUCLEOTIDE SEQUENCE</scope>
    <source>
        <strain evidence="12">NIAS01</strain>
        <tissue evidence="12">Whole body or cell culture</tissue>
    </source>
</reference>
<evidence type="ECO:0000256" key="10">
    <source>
        <dbReference type="ARBA" id="ARBA00023303"/>
    </source>
</evidence>
<dbReference type="InterPro" id="IPR032675">
    <property type="entry name" value="LRR_dom_sf"/>
</dbReference>
<dbReference type="Pfam" id="PF13855">
    <property type="entry name" value="LRR_8"/>
    <property type="match status" value="1"/>
</dbReference>
<dbReference type="OrthoDB" id="676979at2759"/>
<evidence type="ECO:0000313" key="12">
    <source>
        <dbReference type="EMBL" id="KAG5676525.1"/>
    </source>
</evidence>
<evidence type="ECO:0000256" key="9">
    <source>
        <dbReference type="ARBA" id="ARBA00023157"/>
    </source>
</evidence>
<evidence type="ECO:0000256" key="2">
    <source>
        <dbReference type="ARBA" id="ARBA00022448"/>
    </source>
</evidence>
<dbReference type="SUPFAM" id="SSF52058">
    <property type="entry name" value="L domain-like"/>
    <property type="match status" value="1"/>
</dbReference>
<keyword evidence="8 11" id="KW-0472">Membrane</keyword>
<keyword evidence="7" id="KW-0406">Ion transport</keyword>
<dbReference type="EMBL" id="JADBJN010000002">
    <property type="protein sequence ID" value="KAG5676525.1"/>
    <property type="molecule type" value="Genomic_DNA"/>
</dbReference>
<dbReference type="Proteomes" id="UP001107558">
    <property type="component" value="Chromosome 2"/>
</dbReference>
<keyword evidence="10" id="KW-0407">Ion channel</keyword>
<keyword evidence="13" id="KW-1185">Reference proteome</keyword>
<evidence type="ECO:0000256" key="8">
    <source>
        <dbReference type="ARBA" id="ARBA00023136"/>
    </source>
</evidence>
<protein>
    <recommendedName>
        <fullName evidence="14">Leucine-rich repeat protein</fullName>
    </recommendedName>
</protein>
<evidence type="ECO:0000256" key="6">
    <source>
        <dbReference type="ARBA" id="ARBA00022989"/>
    </source>
</evidence>
<keyword evidence="5" id="KW-0732">Signal</keyword>
<dbReference type="PANTHER" id="PTHR46473">
    <property type="entry name" value="GH08155P"/>
    <property type="match status" value="1"/>
</dbReference>
<comment type="subcellular location">
    <subcellularLocation>
        <location evidence="1">Cell membrane</location>
        <topology evidence="1">Single-pass membrane protein</topology>
    </subcellularLocation>
</comment>
<keyword evidence="3" id="KW-1003">Cell membrane</keyword>